<proteinExistence type="predicted"/>
<evidence type="ECO:0000313" key="2">
    <source>
        <dbReference type="EMBL" id="MET3645348.1"/>
    </source>
</evidence>
<name>A0ABV2JRA0_9STRE</name>
<dbReference type="Proteomes" id="UP001549055">
    <property type="component" value="Unassembled WGS sequence"/>
</dbReference>
<organism evidence="2 3">
    <name type="scientific">Streptococcus gallinaceus</name>
    <dbReference type="NCBI Taxonomy" id="165758"/>
    <lineage>
        <taxon>Bacteria</taxon>
        <taxon>Bacillati</taxon>
        <taxon>Bacillota</taxon>
        <taxon>Bacilli</taxon>
        <taxon>Lactobacillales</taxon>
        <taxon>Streptococcaceae</taxon>
        <taxon>Streptococcus</taxon>
    </lineage>
</organism>
<feature type="transmembrane region" description="Helical" evidence="1">
    <location>
        <begin position="20"/>
        <end position="42"/>
    </location>
</feature>
<dbReference type="EMBL" id="JBEPMK010000010">
    <property type="protein sequence ID" value="MET3645348.1"/>
    <property type="molecule type" value="Genomic_DNA"/>
</dbReference>
<protein>
    <submittedName>
        <fullName evidence="2">Flagellar basal body-associated protein FliL</fullName>
    </submittedName>
</protein>
<keyword evidence="2" id="KW-0966">Cell projection</keyword>
<sequence>MMENMENEVTQELAKKKSPLKWILGILAAVVICIGAGTAFWYNSGDISGTWRSPSLEKELMTTLTKETGDFSEIGLKPTDLFKDPQVTLAVKDKKVTITVAYKVDSTAFGTAYTKMVEKEYQNILAEAEKTASQYNVSKEEVLKQGYGAEYEKTIKALFPTEEKAIEEFNKSILQNAEKEGAKFDSKTGMVTASEAAGQVNQLLHIISGSSDGKKVGLENFSFSKYNRSGDKLTFEGKKEYKFVLDK</sequence>
<dbReference type="RefSeq" id="WP_354281859.1">
    <property type="nucleotide sequence ID" value="NZ_JBEPMK010000010.1"/>
</dbReference>
<keyword evidence="3" id="KW-1185">Reference proteome</keyword>
<keyword evidence="1" id="KW-0812">Transmembrane</keyword>
<keyword evidence="2" id="KW-0282">Flagellum</keyword>
<reference evidence="2 3" key="1">
    <citation type="submission" date="2024-06" db="EMBL/GenBank/DDBJ databases">
        <title>Genomic Encyclopedia of Type Strains, Phase IV (KMG-IV): sequencing the most valuable type-strain genomes for metagenomic binning, comparative biology and taxonomic classification.</title>
        <authorList>
            <person name="Goeker M."/>
        </authorList>
    </citation>
    <scope>NUCLEOTIDE SEQUENCE [LARGE SCALE GENOMIC DNA]</scope>
    <source>
        <strain evidence="2 3">DSM 15349</strain>
    </source>
</reference>
<keyword evidence="1" id="KW-0472">Membrane</keyword>
<keyword evidence="2" id="KW-0969">Cilium</keyword>
<accession>A0ABV2JRA0</accession>
<gene>
    <name evidence="2" type="ORF">ABID27_002013</name>
</gene>
<evidence type="ECO:0000313" key="3">
    <source>
        <dbReference type="Proteomes" id="UP001549055"/>
    </source>
</evidence>
<comment type="caution">
    <text evidence="2">The sequence shown here is derived from an EMBL/GenBank/DDBJ whole genome shotgun (WGS) entry which is preliminary data.</text>
</comment>
<evidence type="ECO:0000256" key="1">
    <source>
        <dbReference type="SAM" id="Phobius"/>
    </source>
</evidence>
<keyword evidence="1" id="KW-1133">Transmembrane helix</keyword>